<evidence type="ECO:0000256" key="7">
    <source>
        <dbReference type="PIRNR" id="PIRNR000077"/>
    </source>
</evidence>
<dbReference type="Pfam" id="PF00085">
    <property type="entry name" value="Thioredoxin"/>
    <property type="match status" value="1"/>
</dbReference>
<evidence type="ECO:0000256" key="2">
    <source>
        <dbReference type="ARBA" id="ARBA00022448"/>
    </source>
</evidence>
<dbReference type="AlphaFoldDB" id="A0A1Q4VEL9"/>
<dbReference type="PROSITE" id="PS51352">
    <property type="entry name" value="THIOREDOXIN_2"/>
    <property type="match status" value="1"/>
</dbReference>
<dbReference type="PANTHER" id="PTHR45663:SF11">
    <property type="entry name" value="GEO12009P1"/>
    <property type="match status" value="1"/>
</dbReference>
<dbReference type="Proteomes" id="UP000186455">
    <property type="component" value="Unassembled WGS sequence"/>
</dbReference>
<dbReference type="GO" id="GO:0005829">
    <property type="term" value="C:cytosol"/>
    <property type="evidence" value="ECO:0007669"/>
    <property type="project" value="TreeGrafter"/>
</dbReference>
<dbReference type="NCBIfam" id="TIGR01068">
    <property type="entry name" value="thioredoxin"/>
    <property type="match status" value="1"/>
</dbReference>
<dbReference type="EMBL" id="LFBV01000001">
    <property type="protein sequence ID" value="OKH96240.1"/>
    <property type="molecule type" value="Genomic_DNA"/>
</dbReference>
<evidence type="ECO:0000256" key="5">
    <source>
        <dbReference type="ARBA" id="ARBA00023284"/>
    </source>
</evidence>
<dbReference type="STRING" id="1048205.AB852_06290"/>
<dbReference type="CDD" id="cd02947">
    <property type="entry name" value="TRX_family"/>
    <property type="match status" value="1"/>
</dbReference>
<dbReference type="InterPro" id="IPR013766">
    <property type="entry name" value="Thioredoxin_domain"/>
</dbReference>
<dbReference type="FunFam" id="3.40.30.10:FF:000001">
    <property type="entry name" value="Thioredoxin"/>
    <property type="match status" value="1"/>
</dbReference>
<organism evidence="10 11">
    <name type="scientific">Streptomyces uncialis</name>
    <dbReference type="NCBI Taxonomy" id="1048205"/>
    <lineage>
        <taxon>Bacteria</taxon>
        <taxon>Bacillati</taxon>
        <taxon>Actinomycetota</taxon>
        <taxon>Actinomycetes</taxon>
        <taxon>Kitasatosporales</taxon>
        <taxon>Streptomycetaceae</taxon>
        <taxon>Streptomyces</taxon>
    </lineage>
</organism>
<feature type="disulfide bond" description="Redox-active" evidence="8">
    <location>
        <begin position="33"/>
        <end position="36"/>
    </location>
</feature>
<comment type="similarity">
    <text evidence="1 7">Belongs to the thioredoxin family.</text>
</comment>
<accession>A0A1Q4VEL9</accession>
<evidence type="ECO:0000256" key="8">
    <source>
        <dbReference type="PIRSR" id="PIRSR000077-4"/>
    </source>
</evidence>
<dbReference type="PIRSF" id="PIRSF000077">
    <property type="entry name" value="Thioredoxin"/>
    <property type="match status" value="1"/>
</dbReference>
<evidence type="ECO:0000256" key="6">
    <source>
        <dbReference type="NCBIfam" id="TIGR01068"/>
    </source>
</evidence>
<dbReference type="InterPro" id="IPR036249">
    <property type="entry name" value="Thioredoxin-like_sf"/>
</dbReference>
<keyword evidence="3" id="KW-0249">Electron transport</keyword>
<dbReference type="RefSeq" id="WP_073784427.1">
    <property type="nucleotide sequence ID" value="NZ_CP109290.1"/>
</dbReference>
<comment type="caution">
    <text evidence="10">The sequence shown here is derived from an EMBL/GenBank/DDBJ whole genome shotgun (WGS) entry which is preliminary data.</text>
</comment>
<keyword evidence="5 8" id="KW-0676">Redox-active center</keyword>
<dbReference type="GO" id="GO:0045454">
    <property type="term" value="P:cell redox homeostasis"/>
    <property type="evidence" value="ECO:0007669"/>
    <property type="project" value="TreeGrafter"/>
</dbReference>
<evidence type="ECO:0000313" key="10">
    <source>
        <dbReference type="EMBL" id="OKH96240.1"/>
    </source>
</evidence>
<feature type="domain" description="Thioredoxin" evidence="9">
    <location>
        <begin position="1"/>
        <end position="108"/>
    </location>
</feature>
<dbReference type="PROSITE" id="PS00194">
    <property type="entry name" value="THIOREDOXIN_1"/>
    <property type="match status" value="1"/>
</dbReference>
<proteinExistence type="inferred from homology"/>
<keyword evidence="2" id="KW-0813">Transport</keyword>
<keyword evidence="11" id="KW-1185">Reference proteome</keyword>
<dbReference type="GO" id="GO:0015035">
    <property type="term" value="F:protein-disulfide reductase activity"/>
    <property type="evidence" value="ECO:0007669"/>
    <property type="project" value="UniProtKB-UniRule"/>
</dbReference>
<evidence type="ECO:0000256" key="1">
    <source>
        <dbReference type="ARBA" id="ARBA00008987"/>
    </source>
</evidence>
<dbReference type="Gene3D" id="3.40.30.10">
    <property type="entry name" value="Glutaredoxin"/>
    <property type="match status" value="1"/>
</dbReference>
<gene>
    <name evidence="10" type="ORF">AB852_06290</name>
</gene>
<protein>
    <recommendedName>
        <fullName evidence="6 7">Thioredoxin</fullName>
    </recommendedName>
</protein>
<name>A0A1Q4VEL9_9ACTN</name>
<dbReference type="PRINTS" id="PR00421">
    <property type="entry name" value="THIOREDOXIN"/>
</dbReference>
<dbReference type="InterPro" id="IPR017937">
    <property type="entry name" value="Thioredoxin_CS"/>
</dbReference>
<dbReference type="NCBIfam" id="NF006898">
    <property type="entry name" value="PRK09381.1"/>
    <property type="match status" value="1"/>
</dbReference>
<dbReference type="InterPro" id="IPR005746">
    <property type="entry name" value="Thioredoxin"/>
</dbReference>
<sequence length="108" mass="11733">MSGTVTELTDHSFEERVLRAEGPVLVEFWAEWCGPCKILAPILDEIAAEYAGRLTVAKLNIDQNPATAPQYDVRAIPALLVFKNGIVTATKAGAMSKSQLTEFIDANL</sequence>
<keyword evidence="4 8" id="KW-1015">Disulfide bond</keyword>
<evidence type="ECO:0000259" key="9">
    <source>
        <dbReference type="PROSITE" id="PS51352"/>
    </source>
</evidence>
<evidence type="ECO:0000256" key="3">
    <source>
        <dbReference type="ARBA" id="ARBA00022982"/>
    </source>
</evidence>
<dbReference type="SUPFAM" id="SSF52833">
    <property type="entry name" value="Thioredoxin-like"/>
    <property type="match status" value="1"/>
</dbReference>
<dbReference type="PANTHER" id="PTHR45663">
    <property type="entry name" value="GEO12009P1"/>
    <property type="match status" value="1"/>
</dbReference>
<evidence type="ECO:0000256" key="4">
    <source>
        <dbReference type="ARBA" id="ARBA00023157"/>
    </source>
</evidence>
<evidence type="ECO:0000313" key="11">
    <source>
        <dbReference type="Proteomes" id="UP000186455"/>
    </source>
</evidence>
<reference evidence="10 11" key="1">
    <citation type="submission" date="2015-06" db="EMBL/GenBank/DDBJ databases">
        <title>Cloning and characterization of the uncialamcin biosynthetic gene cluster.</title>
        <authorList>
            <person name="Yan X."/>
            <person name="Huang T."/>
            <person name="Ge H."/>
            <person name="Shen B."/>
        </authorList>
    </citation>
    <scope>NUCLEOTIDE SEQUENCE [LARGE SCALE GENOMIC DNA]</scope>
    <source>
        <strain evidence="10 11">DCA2648</strain>
    </source>
</reference>